<dbReference type="Proteomes" id="UP000887565">
    <property type="component" value="Unplaced"/>
</dbReference>
<evidence type="ECO:0000313" key="1">
    <source>
        <dbReference type="Proteomes" id="UP000887565"/>
    </source>
</evidence>
<dbReference type="AlphaFoldDB" id="A0A915KVK8"/>
<sequence length="71" mass="8017">MKMGTVKIFCIFAVKFPQQIVKDKALFRRAFLEKPTNKDAHKILFVIISSKTSARISFGDYNFSSSLAEVG</sequence>
<organism evidence="1 2">
    <name type="scientific">Romanomermis culicivorax</name>
    <name type="common">Nematode worm</name>
    <dbReference type="NCBI Taxonomy" id="13658"/>
    <lineage>
        <taxon>Eukaryota</taxon>
        <taxon>Metazoa</taxon>
        <taxon>Ecdysozoa</taxon>
        <taxon>Nematoda</taxon>
        <taxon>Enoplea</taxon>
        <taxon>Dorylaimia</taxon>
        <taxon>Mermithida</taxon>
        <taxon>Mermithoidea</taxon>
        <taxon>Mermithidae</taxon>
        <taxon>Romanomermis</taxon>
    </lineage>
</organism>
<keyword evidence="1" id="KW-1185">Reference proteome</keyword>
<evidence type="ECO:0000313" key="2">
    <source>
        <dbReference type="WBParaSite" id="nRc.2.0.1.t42966-RA"/>
    </source>
</evidence>
<protein>
    <submittedName>
        <fullName evidence="2">Uncharacterized protein</fullName>
    </submittedName>
</protein>
<dbReference type="WBParaSite" id="nRc.2.0.1.t42966-RA">
    <property type="protein sequence ID" value="nRc.2.0.1.t42966-RA"/>
    <property type="gene ID" value="nRc.2.0.1.g42966"/>
</dbReference>
<proteinExistence type="predicted"/>
<accession>A0A915KVK8</accession>
<name>A0A915KVK8_ROMCU</name>
<reference evidence="2" key="1">
    <citation type="submission" date="2022-11" db="UniProtKB">
        <authorList>
            <consortium name="WormBaseParasite"/>
        </authorList>
    </citation>
    <scope>IDENTIFICATION</scope>
</reference>